<dbReference type="NCBIfam" id="TIGR00232">
    <property type="entry name" value="tktlase_bact"/>
    <property type="match status" value="1"/>
</dbReference>
<sequence length="669" mass="72453">MTQQSTVDQLSINTIRTLAIDAIEKANSGHPGMPMGAAPMAHVLWSRFMKVNPSNPSWIDRDRFVLSAGHGSMLLYSMLHLMKYDVSMEDLHNFRQWGSKTPGHPEFGHTPGVDATTGPLGQGIAMAVGMAMAEKHLAATYNRDGFDLVDHYTYVICGDGDLMEGVSSEASSLAAHLKLGKMIVLYDSNDISLDGELSRSFSENVAQRYQAYGWQYLRVEDGNDLAAIEAAIAEAKKDLDRPTLIEVKTVIGYGSPNKGGSSASHGAPLGKDEVKLTKAHYEWTHENEFHVPEEVSAFYSELAANGKKAEAAWNEQFAAYAKAHPELAEQFKLAVDGKLPAGWEQQLPAYEAGAKLATRAASGNAINALAKGIPFFLGGSADLASSNNTLIKEGGNFLPGTYEGRNIWFGVREFAMGAALNGMALHGGVKVYGGTFFVFSDYLRPAIRLSALMKQPVVYVFTHDSIAVGEDGPTHEPVEQLASLRAMPGLTILRPADAVETNEAWKYAISRTDEPVVLVLTRQNLPVLPETMEKAAEGVDKGAYVLADAPSGKPALILIATGSEVSLVMQARAALLERGIEARVVSMPSWNLFERQPQEYREAVLPSDVKARLAVEMGSPMGWERYAGDSGKVIAINQFGASAPGERIMKEYGFTVENVVAEAEKLLKK</sequence>
<name>A0A3M8C6U9_9BACL</name>
<dbReference type="SMART" id="SM00861">
    <property type="entry name" value="Transket_pyr"/>
    <property type="match status" value="1"/>
</dbReference>
<dbReference type="InterPro" id="IPR020826">
    <property type="entry name" value="Transketolase_BS"/>
</dbReference>
<dbReference type="Pfam" id="PF02779">
    <property type="entry name" value="Transket_pyr"/>
    <property type="match status" value="1"/>
</dbReference>
<evidence type="ECO:0000256" key="8">
    <source>
        <dbReference type="ARBA" id="ARBA00023052"/>
    </source>
</evidence>
<comment type="cofactor">
    <cofactor evidence="14">
        <name>Mg(2+)</name>
        <dbReference type="ChEBI" id="CHEBI:18420"/>
    </cofactor>
    <text evidence="14">Binds 1 Mg(2+) ion per subunit. Can also utilize other divalent metal cations, such as Ca(2+), Mn(2+) and Co(2+).</text>
</comment>
<feature type="binding site" evidence="12">
    <location>
        <position position="30"/>
    </location>
    <ligand>
        <name>substrate</name>
    </ligand>
</feature>
<dbReference type="InterPro" id="IPR055152">
    <property type="entry name" value="Transketolase-like_C_2"/>
</dbReference>
<keyword evidence="8 13" id="KW-0786">Thiamine pyrophosphate</keyword>
<dbReference type="Pfam" id="PF22613">
    <property type="entry name" value="Transketolase_C_1"/>
    <property type="match status" value="1"/>
</dbReference>
<keyword evidence="7 14" id="KW-0460">Magnesium</keyword>
<comment type="catalytic activity">
    <reaction evidence="9 16">
        <text>D-sedoheptulose 7-phosphate + D-glyceraldehyde 3-phosphate = aldehydo-D-ribose 5-phosphate + D-xylulose 5-phosphate</text>
        <dbReference type="Rhea" id="RHEA:10508"/>
        <dbReference type="ChEBI" id="CHEBI:57483"/>
        <dbReference type="ChEBI" id="CHEBI:57737"/>
        <dbReference type="ChEBI" id="CHEBI:58273"/>
        <dbReference type="ChEBI" id="CHEBI:59776"/>
        <dbReference type="EC" id="2.2.1.1"/>
    </reaction>
</comment>
<evidence type="ECO:0000256" key="13">
    <source>
        <dbReference type="PIRSR" id="PIRSR605478-3"/>
    </source>
</evidence>
<comment type="function">
    <text evidence="16">Catalyzes the transfer of a two-carbon ketol group from a ketose donor to an aldose acceptor, via a covalent intermediate with the cofactor thiamine pyrophosphate.</text>
</comment>
<dbReference type="InterPro" id="IPR049557">
    <property type="entry name" value="Transketolase_CS"/>
</dbReference>
<comment type="caution">
    <text evidence="18">The sequence shown here is derived from an EMBL/GenBank/DDBJ whole genome shotgun (WGS) entry which is preliminary data.</text>
</comment>
<evidence type="ECO:0000313" key="19">
    <source>
        <dbReference type="Proteomes" id="UP000281915"/>
    </source>
</evidence>
<evidence type="ECO:0000256" key="7">
    <source>
        <dbReference type="ARBA" id="ARBA00022842"/>
    </source>
</evidence>
<feature type="binding site" evidence="13">
    <location>
        <position position="189"/>
    </location>
    <ligand>
        <name>thiamine diphosphate</name>
        <dbReference type="ChEBI" id="CHEBI:58937"/>
    </ligand>
</feature>
<comment type="cofactor">
    <cofactor evidence="13">
        <name>thiamine diphosphate</name>
        <dbReference type="ChEBI" id="CHEBI:58937"/>
    </cofactor>
    <text evidence="13">Binds 1 thiamine pyrophosphate per subunit. During the reaction, the substrate forms a covalent intermediate with the cofactor.</text>
</comment>
<evidence type="ECO:0000256" key="4">
    <source>
        <dbReference type="ARBA" id="ARBA00016662"/>
    </source>
</evidence>
<dbReference type="Gene3D" id="3.40.50.970">
    <property type="match status" value="2"/>
</dbReference>
<feature type="binding site" evidence="12">
    <location>
        <position position="386"/>
    </location>
    <ligand>
        <name>substrate</name>
    </ligand>
</feature>
<dbReference type="InterPro" id="IPR005475">
    <property type="entry name" value="Transketolase-like_Pyr-bd"/>
</dbReference>
<dbReference type="InterPro" id="IPR005478">
    <property type="entry name" value="Transketolase_bac-like"/>
</dbReference>
<evidence type="ECO:0000256" key="5">
    <source>
        <dbReference type="ARBA" id="ARBA00022679"/>
    </source>
</evidence>
<comment type="cofactor">
    <cofactor evidence="16">
        <name>Mg(2+)</name>
        <dbReference type="ChEBI" id="CHEBI:18420"/>
    </cofactor>
    <cofactor evidence="16">
        <name>Ca(2+)</name>
        <dbReference type="ChEBI" id="CHEBI:29108"/>
    </cofactor>
    <cofactor evidence="16">
        <name>Mn(2+)</name>
        <dbReference type="ChEBI" id="CHEBI:29035"/>
    </cofactor>
    <cofactor evidence="16">
        <name>Co(2+)</name>
        <dbReference type="ChEBI" id="CHEBI:48828"/>
    </cofactor>
    <text evidence="16">Binds 1 Mg(2+) ion per subunit. Can also utilize other divalent metal cations, such as Ca(2+), Mn(2+) and Co(2+).</text>
</comment>
<keyword evidence="16" id="KW-0106">Calcium</keyword>
<feature type="binding site" evidence="12">
    <location>
        <position position="463"/>
    </location>
    <ligand>
        <name>substrate</name>
    </ligand>
</feature>
<feature type="active site" description="Proton donor" evidence="11">
    <location>
        <position position="413"/>
    </location>
</feature>
<dbReference type="PANTHER" id="PTHR43522">
    <property type="entry name" value="TRANSKETOLASE"/>
    <property type="match status" value="1"/>
</dbReference>
<evidence type="ECO:0000256" key="12">
    <source>
        <dbReference type="PIRSR" id="PIRSR605478-2"/>
    </source>
</evidence>
<dbReference type="CDD" id="cd02012">
    <property type="entry name" value="TPP_TK"/>
    <property type="match status" value="1"/>
</dbReference>
<feature type="binding site" evidence="13">
    <location>
        <position position="265"/>
    </location>
    <ligand>
        <name>thiamine diphosphate</name>
        <dbReference type="ChEBI" id="CHEBI:58937"/>
    </ligand>
</feature>
<dbReference type="GO" id="GO:0004802">
    <property type="term" value="F:transketolase activity"/>
    <property type="evidence" value="ECO:0007669"/>
    <property type="project" value="UniProtKB-UniRule"/>
</dbReference>
<dbReference type="SUPFAM" id="SSF52922">
    <property type="entry name" value="TK C-terminal domain-like"/>
    <property type="match status" value="1"/>
</dbReference>
<feature type="binding site" evidence="13">
    <location>
        <begin position="118"/>
        <end position="120"/>
    </location>
    <ligand>
        <name>thiamine diphosphate</name>
        <dbReference type="ChEBI" id="CHEBI:58937"/>
    </ligand>
</feature>
<evidence type="ECO:0000256" key="6">
    <source>
        <dbReference type="ARBA" id="ARBA00022723"/>
    </source>
</evidence>
<accession>A0A3M8C6U9</accession>
<dbReference type="Pfam" id="PF00456">
    <property type="entry name" value="Transketolase_N"/>
    <property type="match status" value="1"/>
</dbReference>
<feature type="binding site" evidence="12">
    <location>
        <position position="471"/>
    </location>
    <ligand>
        <name>substrate</name>
    </ligand>
</feature>
<dbReference type="CDD" id="cd07033">
    <property type="entry name" value="TPP_PYR_DXS_TK_like"/>
    <property type="match status" value="1"/>
</dbReference>
<evidence type="ECO:0000256" key="1">
    <source>
        <dbReference type="ARBA" id="ARBA00007131"/>
    </source>
</evidence>
<dbReference type="InterPro" id="IPR005474">
    <property type="entry name" value="Transketolase_N"/>
</dbReference>
<dbReference type="Gene3D" id="3.40.50.920">
    <property type="match status" value="1"/>
</dbReference>
<evidence type="ECO:0000256" key="3">
    <source>
        <dbReference type="ARBA" id="ARBA00013152"/>
    </source>
</evidence>
<dbReference type="FunFam" id="3.40.50.970:FF:000003">
    <property type="entry name" value="Transketolase"/>
    <property type="match status" value="1"/>
</dbReference>
<feature type="binding site" evidence="14">
    <location>
        <position position="191"/>
    </location>
    <ligand>
        <name>Mg(2+)</name>
        <dbReference type="ChEBI" id="CHEBI:18420"/>
    </ligand>
</feature>
<feature type="binding site" evidence="14">
    <location>
        <position position="159"/>
    </location>
    <ligand>
        <name>Mg(2+)</name>
        <dbReference type="ChEBI" id="CHEBI:18420"/>
    </ligand>
</feature>
<dbReference type="GO" id="GO:0005829">
    <property type="term" value="C:cytosol"/>
    <property type="evidence" value="ECO:0007669"/>
    <property type="project" value="TreeGrafter"/>
</dbReference>
<dbReference type="InterPro" id="IPR009014">
    <property type="entry name" value="Transketo_C/PFOR_II"/>
</dbReference>
<evidence type="ECO:0000256" key="2">
    <source>
        <dbReference type="ARBA" id="ARBA00011738"/>
    </source>
</evidence>
<protein>
    <recommendedName>
        <fullName evidence="4 10">Transketolase</fullName>
        <ecNumber evidence="3 10">2.2.1.1</ecNumber>
    </recommendedName>
</protein>
<feature type="binding site" evidence="12">
    <location>
        <position position="522"/>
    </location>
    <ligand>
        <name>substrate</name>
    </ligand>
</feature>
<feature type="domain" description="Transketolase-like pyrimidine-binding" evidence="17">
    <location>
        <begin position="356"/>
        <end position="527"/>
    </location>
</feature>
<feature type="binding site" evidence="14">
    <location>
        <position position="189"/>
    </location>
    <ligand>
        <name>Mg(2+)</name>
        <dbReference type="ChEBI" id="CHEBI:18420"/>
    </ligand>
</feature>
<dbReference type="InterPro" id="IPR029061">
    <property type="entry name" value="THDP-binding"/>
</dbReference>
<dbReference type="InterPro" id="IPR033247">
    <property type="entry name" value="Transketolase_fam"/>
</dbReference>
<proteinExistence type="inferred from homology"/>
<dbReference type="PROSITE" id="PS00801">
    <property type="entry name" value="TRANSKETOLASE_1"/>
    <property type="match status" value="1"/>
</dbReference>
<keyword evidence="5 16" id="KW-0808">Transferase</keyword>
<feature type="binding site" evidence="13">
    <location>
        <position position="70"/>
    </location>
    <ligand>
        <name>thiamine diphosphate</name>
        <dbReference type="ChEBI" id="CHEBI:58937"/>
    </ligand>
</feature>
<dbReference type="EMBL" id="RHHT01000065">
    <property type="protein sequence ID" value="RNB71291.1"/>
    <property type="molecule type" value="Genomic_DNA"/>
</dbReference>
<comment type="subunit">
    <text evidence="2 16">Homodimer.</text>
</comment>
<dbReference type="RefSeq" id="WP_122915342.1">
    <property type="nucleotide sequence ID" value="NZ_RHHT01000065.1"/>
</dbReference>
<feature type="binding site" evidence="12">
    <location>
        <position position="475"/>
    </location>
    <ligand>
        <name>substrate</name>
    </ligand>
</feature>
<dbReference type="PANTHER" id="PTHR43522:SF2">
    <property type="entry name" value="TRANSKETOLASE 1-RELATED"/>
    <property type="match status" value="1"/>
</dbReference>
<evidence type="ECO:0000313" key="18">
    <source>
        <dbReference type="EMBL" id="RNB71291.1"/>
    </source>
</evidence>
<keyword evidence="6 14" id="KW-0479">Metal-binding</keyword>
<gene>
    <name evidence="18" type="primary">tkt</name>
    <name evidence="18" type="ORF">EDM58_22595</name>
</gene>
<dbReference type="PROSITE" id="PS00802">
    <property type="entry name" value="TRANSKETOLASE_2"/>
    <property type="match status" value="1"/>
</dbReference>
<evidence type="ECO:0000256" key="10">
    <source>
        <dbReference type="NCBIfam" id="TIGR00232"/>
    </source>
</evidence>
<feature type="binding site" evidence="13">
    <location>
        <position position="439"/>
    </location>
    <ligand>
        <name>thiamine diphosphate</name>
        <dbReference type="ChEBI" id="CHEBI:58937"/>
    </ligand>
</feature>
<organism evidence="18 19">
    <name type="scientific">Brevibacillus panacihumi</name>
    <dbReference type="NCBI Taxonomy" id="497735"/>
    <lineage>
        <taxon>Bacteria</taxon>
        <taxon>Bacillati</taxon>
        <taxon>Bacillota</taxon>
        <taxon>Bacilli</taxon>
        <taxon>Bacillales</taxon>
        <taxon>Paenibacillaceae</taxon>
        <taxon>Brevibacillus</taxon>
    </lineage>
</organism>
<dbReference type="AlphaFoldDB" id="A0A3M8C6U9"/>
<evidence type="ECO:0000256" key="16">
    <source>
        <dbReference type="RuleBase" id="RU004996"/>
    </source>
</evidence>
<dbReference type="FunFam" id="3.40.50.970:FF:000004">
    <property type="entry name" value="Transketolase"/>
    <property type="match status" value="1"/>
</dbReference>
<dbReference type="GO" id="GO:0046872">
    <property type="term" value="F:metal ion binding"/>
    <property type="evidence" value="ECO:0007669"/>
    <property type="project" value="UniProtKB-KW"/>
</dbReference>
<evidence type="ECO:0000256" key="11">
    <source>
        <dbReference type="PIRSR" id="PIRSR605478-1"/>
    </source>
</evidence>
<evidence type="ECO:0000256" key="15">
    <source>
        <dbReference type="PIRSR" id="PIRSR605478-5"/>
    </source>
</evidence>
<comment type="similarity">
    <text evidence="1 16">Belongs to the transketolase family.</text>
</comment>
<feature type="site" description="Important for catalytic activity" evidence="15">
    <location>
        <position position="265"/>
    </location>
</feature>
<evidence type="ECO:0000256" key="9">
    <source>
        <dbReference type="ARBA" id="ARBA00049473"/>
    </source>
</evidence>
<dbReference type="EC" id="2.2.1.1" evidence="3 10"/>
<feature type="binding site" evidence="12">
    <location>
        <position position="359"/>
    </location>
    <ligand>
        <name>substrate</name>
    </ligand>
</feature>
<dbReference type="FunFam" id="3.40.50.920:FF:000003">
    <property type="entry name" value="Transketolase"/>
    <property type="match status" value="1"/>
</dbReference>
<dbReference type="Proteomes" id="UP000281915">
    <property type="component" value="Unassembled WGS sequence"/>
</dbReference>
<evidence type="ECO:0000256" key="14">
    <source>
        <dbReference type="PIRSR" id="PIRSR605478-4"/>
    </source>
</evidence>
<evidence type="ECO:0000259" key="17">
    <source>
        <dbReference type="SMART" id="SM00861"/>
    </source>
</evidence>
<dbReference type="SUPFAM" id="SSF52518">
    <property type="entry name" value="Thiamin diphosphate-binding fold (THDP-binding)"/>
    <property type="match status" value="2"/>
</dbReference>
<feature type="site" description="Important for catalytic activity" evidence="15">
    <location>
        <position position="30"/>
    </location>
</feature>
<reference evidence="18 19" key="1">
    <citation type="submission" date="2018-10" db="EMBL/GenBank/DDBJ databases">
        <title>Phylogenomics of Brevibacillus.</title>
        <authorList>
            <person name="Dunlap C."/>
        </authorList>
    </citation>
    <scope>NUCLEOTIDE SEQUENCE [LARGE SCALE GENOMIC DNA]</scope>
    <source>
        <strain evidence="18 19">JCM 15085</strain>
    </source>
</reference>
<feature type="binding site" evidence="12">
    <location>
        <position position="265"/>
    </location>
    <ligand>
        <name>substrate</name>
    </ligand>
</feature>
<feature type="binding site" evidence="13">
    <location>
        <position position="160"/>
    </location>
    <ligand>
        <name>thiamine diphosphate</name>
        <dbReference type="ChEBI" id="CHEBI:58937"/>
    </ligand>
</feature>
<dbReference type="GO" id="GO:0006098">
    <property type="term" value="P:pentose-phosphate shunt"/>
    <property type="evidence" value="ECO:0007669"/>
    <property type="project" value="TreeGrafter"/>
</dbReference>